<evidence type="ECO:0000313" key="1">
    <source>
        <dbReference type="EMBL" id="MPC73704.1"/>
    </source>
</evidence>
<dbReference type="Proteomes" id="UP000324222">
    <property type="component" value="Unassembled WGS sequence"/>
</dbReference>
<keyword evidence="2" id="KW-1185">Reference proteome</keyword>
<sequence length="59" mass="6284">MDDSSVKQLERGKSKAVGAIDPGNFFGKKIGCADARVGMPRVGMRSTCPGTLDSLSRQR</sequence>
<comment type="caution">
    <text evidence="1">The sequence shown here is derived from an EMBL/GenBank/DDBJ whole genome shotgun (WGS) entry which is preliminary data.</text>
</comment>
<gene>
    <name evidence="1" type="ORF">E2C01_068041</name>
</gene>
<dbReference type="EMBL" id="VSRR010037351">
    <property type="protein sequence ID" value="MPC73704.1"/>
    <property type="molecule type" value="Genomic_DNA"/>
</dbReference>
<accession>A0A5B7HZ12</accession>
<organism evidence="1 2">
    <name type="scientific">Portunus trituberculatus</name>
    <name type="common">Swimming crab</name>
    <name type="synonym">Neptunus trituberculatus</name>
    <dbReference type="NCBI Taxonomy" id="210409"/>
    <lineage>
        <taxon>Eukaryota</taxon>
        <taxon>Metazoa</taxon>
        <taxon>Ecdysozoa</taxon>
        <taxon>Arthropoda</taxon>
        <taxon>Crustacea</taxon>
        <taxon>Multicrustacea</taxon>
        <taxon>Malacostraca</taxon>
        <taxon>Eumalacostraca</taxon>
        <taxon>Eucarida</taxon>
        <taxon>Decapoda</taxon>
        <taxon>Pleocyemata</taxon>
        <taxon>Brachyura</taxon>
        <taxon>Eubrachyura</taxon>
        <taxon>Portunoidea</taxon>
        <taxon>Portunidae</taxon>
        <taxon>Portuninae</taxon>
        <taxon>Portunus</taxon>
    </lineage>
</organism>
<proteinExistence type="predicted"/>
<name>A0A5B7HZ12_PORTR</name>
<dbReference type="AlphaFoldDB" id="A0A5B7HZ12"/>
<protein>
    <submittedName>
        <fullName evidence="1">Uncharacterized protein</fullName>
    </submittedName>
</protein>
<reference evidence="1 2" key="1">
    <citation type="submission" date="2019-05" db="EMBL/GenBank/DDBJ databases">
        <title>Another draft genome of Portunus trituberculatus and its Hox gene families provides insights of decapod evolution.</title>
        <authorList>
            <person name="Jeong J.-H."/>
            <person name="Song I."/>
            <person name="Kim S."/>
            <person name="Choi T."/>
            <person name="Kim D."/>
            <person name="Ryu S."/>
            <person name="Kim W."/>
        </authorList>
    </citation>
    <scope>NUCLEOTIDE SEQUENCE [LARGE SCALE GENOMIC DNA]</scope>
    <source>
        <tissue evidence="1">Muscle</tissue>
    </source>
</reference>
<evidence type="ECO:0000313" key="2">
    <source>
        <dbReference type="Proteomes" id="UP000324222"/>
    </source>
</evidence>